<evidence type="ECO:0000256" key="1">
    <source>
        <dbReference type="SAM" id="Phobius"/>
    </source>
</evidence>
<gene>
    <name evidence="2" type="ORF">EV385_1312</name>
</gene>
<accession>A0A4Q7ZHJ8</accession>
<reference evidence="2 3" key="1">
    <citation type="submission" date="2019-02" db="EMBL/GenBank/DDBJ databases">
        <title>Sequencing the genomes of 1000 actinobacteria strains.</title>
        <authorList>
            <person name="Klenk H.-P."/>
        </authorList>
    </citation>
    <scope>NUCLEOTIDE SEQUENCE [LARGE SCALE GENOMIC DNA]</scope>
    <source>
        <strain evidence="2 3">DSM 45162</strain>
    </source>
</reference>
<feature type="transmembrane region" description="Helical" evidence="1">
    <location>
        <begin position="6"/>
        <end position="25"/>
    </location>
</feature>
<keyword evidence="3" id="KW-1185">Reference proteome</keyword>
<feature type="transmembrane region" description="Helical" evidence="1">
    <location>
        <begin position="57"/>
        <end position="74"/>
    </location>
</feature>
<comment type="caution">
    <text evidence="2">The sequence shown here is derived from an EMBL/GenBank/DDBJ whole genome shotgun (WGS) entry which is preliminary data.</text>
</comment>
<dbReference type="Proteomes" id="UP000292564">
    <property type="component" value="Unassembled WGS sequence"/>
</dbReference>
<organism evidence="2 3">
    <name type="scientific">Krasilnikovia cinnamomea</name>
    <dbReference type="NCBI Taxonomy" id="349313"/>
    <lineage>
        <taxon>Bacteria</taxon>
        <taxon>Bacillati</taxon>
        <taxon>Actinomycetota</taxon>
        <taxon>Actinomycetes</taxon>
        <taxon>Micromonosporales</taxon>
        <taxon>Micromonosporaceae</taxon>
        <taxon>Krasilnikovia</taxon>
    </lineage>
</organism>
<dbReference type="AlphaFoldDB" id="A0A4Q7ZHJ8"/>
<protein>
    <submittedName>
        <fullName evidence="2">Uncharacterized protein</fullName>
    </submittedName>
</protein>
<dbReference type="EMBL" id="SHKY01000001">
    <property type="protein sequence ID" value="RZU49559.1"/>
    <property type="molecule type" value="Genomic_DNA"/>
</dbReference>
<evidence type="ECO:0000313" key="3">
    <source>
        <dbReference type="Proteomes" id="UP000292564"/>
    </source>
</evidence>
<evidence type="ECO:0000313" key="2">
    <source>
        <dbReference type="EMBL" id="RZU49559.1"/>
    </source>
</evidence>
<keyword evidence="1" id="KW-0812">Transmembrane</keyword>
<proteinExistence type="predicted"/>
<keyword evidence="1" id="KW-1133">Transmembrane helix</keyword>
<sequence length="78" mass="8140">MTNDPSSAVSVASIVTAATVVAIGYRLGRAHAAWRDVGSAKRDVPAKRRIAWGQTRGLLLAGLVVVAILLATAYEATH</sequence>
<name>A0A4Q7ZHJ8_9ACTN</name>
<keyword evidence="1" id="KW-0472">Membrane</keyword>